<dbReference type="PANTHER" id="PTHR30055">
    <property type="entry name" value="HTH-TYPE TRANSCRIPTIONAL REGULATOR RUTR"/>
    <property type="match status" value="1"/>
</dbReference>
<dbReference type="Gene3D" id="1.10.10.60">
    <property type="entry name" value="Homeodomain-like"/>
    <property type="match status" value="1"/>
</dbReference>
<dbReference type="InterPro" id="IPR009057">
    <property type="entry name" value="Homeodomain-like_sf"/>
</dbReference>
<keyword evidence="2" id="KW-0805">Transcription regulation</keyword>
<dbReference type="GO" id="GO:0000976">
    <property type="term" value="F:transcription cis-regulatory region binding"/>
    <property type="evidence" value="ECO:0007669"/>
    <property type="project" value="TreeGrafter"/>
</dbReference>
<dbReference type="RefSeq" id="WP_179618441.1">
    <property type="nucleotide sequence ID" value="NZ_JACCBW010000001.1"/>
</dbReference>
<proteinExistence type="predicted"/>
<dbReference type="Pfam" id="PF00440">
    <property type="entry name" value="TetR_N"/>
    <property type="match status" value="1"/>
</dbReference>
<keyword evidence="3 5" id="KW-0238">DNA-binding</keyword>
<sequence length="229" mass="25274">MPDAATEPAKRGRPRRGPDPERFREIVDAAAEVFLEKGYSATSIQDISDRVGILKGSLYHYVRSKEDFLYRIIKDVYDEAIDDIRKIGEGEQEPLARLAAFIRAHVRFAAAHLTAYTIQLREFEQLSAERREEIRQGGETYVEALQAILEDGQAAGLVDASLQVRLASIIITGELNSMTRWYSPKGSLEPDQLADVYVGMVLTSVASEAAVTKAGGVEALRTEFALGQG</sequence>
<name>A0A7Y9KQR6_9ACTN</name>
<feature type="domain" description="HTH tetR-type" evidence="7">
    <location>
        <begin position="20"/>
        <end position="80"/>
    </location>
</feature>
<feature type="DNA-binding region" description="H-T-H motif" evidence="5">
    <location>
        <begin position="43"/>
        <end position="62"/>
    </location>
</feature>
<protein>
    <submittedName>
        <fullName evidence="8">AcrR family transcriptional regulator</fullName>
    </submittedName>
</protein>
<dbReference type="Proteomes" id="UP000549911">
    <property type="component" value="Unassembled WGS sequence"/>
</dbReference>
<accession>A0A7Y9KQR6</accession>
<reference evidence="8 9" key="2">
    <citation type="submission" date="2020-08" db="EMBL/GenBank/DDBJ databases">
        <title>The Agave Microbiome: Exploring the role of microbial communities in plant adaptations to desert environments.</title>
        <authorList>
            <person name="Partida-Martinez L.P."/>
        </authorList>
    </citation>
    <scope>NUCLEOTIDE SEQUENCE [LARGE SCALE GENOMIC DNA]</scope>
    <source>
        <strain evidence="8 9">AT2.17</strain>
    </source>
</reference>
<dbReference type="InterPro" id="IPR050109">
    <property type="entry name" value="HTH-type_TetR-like_transc_reg"/>
</dbReference>
<dbReference type="Pfam" id="PF17932">
    <property type="entry name" value="TetR_C_24"/>
    <property type="match status" value="1"/>
</dbReference>
<dbReference type="EMBL" id="JACCBW010000001">
    <property type="protein sequence ID" value="NYE35834.1"/>
    <property type="molecule type" value="Genomic_DNA"/>
</dbReference>
<evidence type="ECO:0000313" key="9">
    <source>
        <dbReference type="Proteomes" id="UP000549911"/>
    </source>
</evidence>
<dbReference type="AlphaFoldDB" id="A0A7Y9KQR6"/>
<evidence type="ECO:0000256" key="3">
    <source>
        <dbReference type="ARBA" id="ARBA00023125"/>
    </source>
</evidence>
<evidence type="ECO:0000256" key="1">
    <source>
        <dbReference type="ARBA" id="ARBA00022491"/>
    </source>
</evidence>
<evidence type="ECO:0000256" key="2">
    <source>
        <dbReference type="ARBA" id="ARBA00023015"/>
    </source>
</evidence>
<dbReference type="SUPFAM" id="SSF48498">
    <property type="entry name" value="Tetracyclin repressor-like, C-terminal domain"/>
    <property type="match status" value="1"/>
</dbReference>
<reference evidence="8 9" key="1">
    <citation type="submission" date="2020-07" db="EMBL/GenBank/DDBJ databases">
        <authorList>
            <person name="Partida-Martinez L."/>
            <person name="Huntemann M."/>
            <person name="Clum A."/>
            <person name="Wang J."/>
            <person name="Palaniappan K."/>
            <person name="Ritter S."/>
            <person name="Chen I.-M."/>
            <person name="Stamatis D."/>
            <person name="Reddy T."/>
            <person name="O'Malley R."/>
            <person name="Daum C."/>
            <person name="Shapiro N."/>
            <person name="Ivanova N."/>
            <person name="Kyrpides N."/>
            <person name="Woyke T."/>
        </authorList>
    </citation>
    <scope>NUCLEOTIDE SEQUENCE [LARGE SCALE GENOMIC DNA]</scope>
    <source>
        <strain evidence="8 9">AT2.17</strain>
    </source>
</reference>
<gene>
    <name evidence="8" type="ORF">F4692_000938</name>
</gene>
<dbReference type="GO" id="GO:0003700">
    <property type="term" value="F:DNA-binding transcription factor activity"/>
    <property type="evidence" value="ECO:0007669"/>
    <property type="project" value="TreeGrafter"/>
</dbReference>
<keyword evidence="4" id="KW-0804">Transcription</keyword>
<evidence type="ECO:0000256" key="6">
    <source>
        <dbReference type="SAM" id="MobiDB-lite"/>
    </source>
</evidence>
<dbReference type="Gene3D" id="1.10.357.10">
    <property type="entry name" value="Tetracycline Repressor, domain 2"/>
    <property type="match status" value="1"/>
</dbReference>
<dbReference type="InterPro" id="IPR041490">
    <property type="entry name" value="KstR2_TetR_C"/>
</dbReference>
<dbReference type="SUPFAM" id="SSF46689">
    <property type="entry name" value="Homeodomain-like"/>
    <property type="match status" value="1"/>
</dbReference>
<dbReference type="InterPro" id="IPR036271">
    <property type="entry name" value="Tet_transcr_reg_TetR-rel_C_sf"/>
</dbReference>
<dbReference type="InterPro" id="IPR001647">
    <property type="entry name" value="HTH_TetR"/>
</dbReference>
<keyword evidence="9" id="KW-1185">Reference proteome</keyword>
<evidence type="ECO:0000256" key="4">
    <source>
        <dbReference type="ARBA" id="ARBA00023163"/>
    </source>
</evidence>
<dbReference type="PANTHER" id="PTHR30055:SF175">
    <property type="entry name" value="HTH-TYPE TRANSCRIPTIONAL REPRESSOR KSTR2"/>
    <property type="match status" value="1"/>
</dbReference>
<keyword evidence="1" id="KW-0678">Repressor</keyword>
<dbReference type="PRINTS" id="PR00455">
    <property type="entry name" value="HTHTETR"/>
</dbReference>
<comment type="caution">
    <text evidence="8">The sequence shown here is derived from an EMBL/GenBank/DDBJ whole genome shotgun (WGS) entry which is preliminary data.</text>
</comment>
<evidence type="ECO:0000259" key="7">
    <source>
        <dbReference type="PROSITE" id="PS50977"/>
    </source>
</evidence>
<evidence type="ECO:0000313" key="8">
    <source>
        <dbReference type="EMBL" id="NYE35834.1"/>
    </source>
</evidence>
<organism evidence="8 9">
    <name type="scientific">Nocardioides cavernae</name>
    <dbReference type="NCBI Taxonomy" id="1921566"/>
    <lineage>
        <taxon>Bacteria</taxon>
        <taxon>Bacillati</taxon>
        <taxon>Actinomycetota</taxon>
        <taxon>Actinomycetes</taxon>
        <taxon>Propionibacteriales</taxon>
        <taxon>Nocardioidaceae</taxon>
        <taxon>Nocardioides</taxon>
    </lineage>
</organism>
<feature type="region of interest" description="Disordered" evidence="6">
    <location>
        <begin position="1"/>
        <end position="20"/>
    </location>
</feature>
<evidence type="ECO:0000256" key="5">
    <source>
        <dbReference type="PROSITE-ProRule" id="PRU00335"/>
    </source>
</evidence>
<dbReference type="PROSITE" id="PS50977">
    <property type="entry name" value="HTH_TETR_2"/>
    <property type="match status" value="1"/>
</dbReference>